<dbReference type="OrthoDB" id="1633386at2"/>
<dbReference type="NCBIfam" id="TIGR02218">
    <property type="entry name" value="phg_TIGR02218"/>
    <property type="match status" value="1"/>
</dbReference>
<organism evidence="2 3">
    <name type="scientific">Novosphingobium fuchskuhlense</name>
    <dbReference type="NCBI Taxonomy" id="1117702"/>
    <lineage>
        <taxon>Bacteria</taxon>
        <taxon>Pseudomonadati</taxon>
        <taxon>Pseudomonadota</taxon>
        <taxon>Alphaproteobacteria</taxon>
        <taxon>Sphingomonadales</taxon>
        <taxon>Sphingomonadaceae</taxon>
        <taxon>Novosphingobium</taxon>
    </lineage>
</organism>
<accession>A0A117UZC6</accession>
<reference evidence="2 3" key="1">
    <citation type="submission" date="2015-10" db="EMBL/GenBank/DDBJ databases">
        <title>Draft genome sequence of Novosphingobium fuchskuhlense DSM 25065 isolated from a surface water sample of the southwest basin of Lake Grosse Fuchskuhle.</title>
        <authorList>
            <person name="Ruckert C."/>
            <person name="Winkler A."/>
            <person name="Glaeser J."/>
            <person name="Grossart H.-P."/>
            <person name="Kalinowski J."/>
            <person name="Glaeser S."/>
        </authorList>
    </citation>
    <scope>NUCLEOTIDE SEQUENCE [LARGE SCALE GENOMIC DNA]</scope>
    <source>
        <strain evidence="2 3">FNE08-7</strain>
    </source>
</reference>
<evidence type="ECO:0000313" key="3">
    <source>
        <dbReference type="Proteomes" id="UP000058012"/>
    </source>
</evidence>
<evidence type="ECO:0000313" key="2">
    <source>
        <dbReference type="EMBL" id="KUR73646.1"/>
    </source>
</evidence>
<feature type="domain" description="Bacteriophage phiJL001 Gp84 C-terminal" evidence="1">
    <location>
        <begin position="191"/>
        <end position="266"/>
    </location>
</feature>
<protein>
    <recommendedName>
        <fullName evidence="1">Bacteriophage phiJL001 Gp84 C-terminal domain-containing protein</fullName>
    </recommendedName>
</protein>
<dbReference type="Pfam" id="PF09931">
    <property type="entry name" value="Phage_phiJL001_Gp84_N"/>
    <property type="match status" value="1"/>
</dbReference>
<dbReference type="Proteomes" id="UP000058012">
    <property type="component" value="Unassembled WGS sequence"/>
</dbReference>
<dbReference type="InterPro" id="IPR011928">
    <property type="entry name" value="Phage_phiJL001_Gp84"/>
</dbReference>
<proteinExistence type="predicted"/>
<dbReference type="AlphaFoldDB" id="A0A117UZC6"/>
<dbReference type="STRING" id="1117702.AQZ52_01360"/>
<dbReference type="RefSeq" id="WP_067909170.1">
    <property type="nucleotide sequence ID" value="NZ_KQ954244.1"/>
</dbReference>
<name>A0A117UZC6_9SPHN</name>
<evidence type="ECO:0000259" key="1">
    <source>
        <dbReference type="Pfam" id="PF09356"/>
    </source>
</evidence>
<dbReference type="Pfam" id="PF09356">
    <property type="entry name" value="Phage_BR0599"/>
    <property type="match status" value="1"/>
</dbReference>
<sequence>MAESSRTWFSQPLETVAIWWRLERRDGVTLGFTSHDRNLEFDGLVHRTAPGMVPSAIRRTADFEADSAEVAGALSHDSIREADLAAGRFDGGSIAMGLVDWETLEHTTLYAGTIGAVSHEGAGFSAELRSVKDLLARQIVPRTAPTCRAEFCGTGCTLSAIGFTHQATLAEISADGTSVRVTGGPAAALLTFGMLRWIGGPEAGLTRRIEAIDGTWLVLDRSTSADVAIGTGIELREGCDHTLETCASRFDNAINFQGEPFLPGNDLLTRYPAAQP</sequence>
<gene>
    <name evidence="2" type="ORF">AQZ52_01360</name>
</gene>
<dbReference type="InterPro" id="IPR018964">
    <property type="entry name" value="Phage_phiJL001_Gp84_C"/>
</dbReference>
<dbReference type="EMBL" id="LLZS01000001">
    <property type="protein sequence ID" value="KUR73646.1"/>
    <property type="molecule type" value="Genomic_DNA"/>
</dbReference>
<comment type="caution">
    <text evidence="2">The sequence shown here is derived from an EMBL/GenBank/DDBJ whole genome shotgun (WGS) entry which is preliminary data.</text>
</comment>
<keyword evidence="3" id="KW-1185">Reference proteome</keyword>